<evidence type="ECO:0000259" key="4">
    <source>
        <dbReference type="PROSITE" id="PS50113"/>
    </source>
</evidence>
<evidence type="ECO:0000313" key="7">
    <source>
        <dbReference type="EMBL" id="PAU81193.1"/>
    </source>
</evidence>
<dbReference type="SMART" id="SM00091">
    <property type="entry name" value="PAS"/>
    <property type="match status" value="1"/>
</dbReference>
<dbReference type="Pfam" id="PF13426">
    <property type="entry name" value="PAS_9"/>
    <property type="match status" value="1"/>
</dbReference>
<dbReference type="PROSITE" id="PS50887">
    <property type="entry name" value="GGDEF"/>
    <property type="match status" value="1"/>
</dbReference>
<proteinExistence type="predicted"/>
<dbReference type="Gene3D" id="3.20.20.450">
    <property type="entry name" value="EAL domain"/>
    <property type="match status" value="1"/>
</dbReference>
<dbReference type="InterPro" id="IPR000160">
    <property type="entry name" value="GGDEF_dom"/>
</dbReference>
<comment type="caution">
    <text evidence="7">The sequence shown here is derived from an EMBL/GenBank/DDBJ whole genome shotgun (WGS) entry which is preliminary data.</text>
</comment>
<dbReference type="AlphaFoldDB" id="A0A2A2F9G7"/>
<dbReference type="RefSeq" id="WP_095616920.1">
    <property type="nucleotide sequence ID" value="NZ_NSKD01000002.1"/>
</dbReference>
<dbReference type="SMART" id="SM00267">
    <property type="entry name" value="GGDEF"/>
    <property type="match status" value="1"/>
</dbReference>
<dbReference type="Pfam" id="PF00990">
    <property type="entry name" value="GGDEF"/>
    <property type="match status" value="1"/>
</dbReference>
<keyword evidence="2" id="KW-0812">Transmembrane</keyword>
<dbReference type="InterPro" id="IPR000014">
    <property type="entry name" value="PAS"/>
</dbReference>
<dbReference type="Pfam" id="PF00563">
    <property type="entry name" value="EAL"/>
    <property type="match status" value="1"/>
</dbReference>
<evidence type="ECO:0000313" key="8">
    <source>
        <dbReference type="Proteomes" id="UP000218896"/>
    </source>
</evidence>
<dbReference type="GO" id="GO:0003824">
    <property type="term" value="F:catalytic activity"/>
    <property type="evidence" value="ECO:0007669"/>
    <property type="project" value="UniProtKB-ARBA"/>
</dbReference>
<evidence type="ECO:0000259" key="5">
    <source>
        <dbReference type="PROSITE" id="PS50883"/>
    </source>
</evidence>
<dbReference type="SUPFAM" id="SSF55073">
    <property type="entry name" value="Nucleotide cyclase"/>
    <property type="match status" value="1"/>
</dbReference>
<reference evidence="7 8" key="1">
    <citation type="submission" date="2017-08" db="EMBL/GenBank/DDBJ databases">
        <title>Halovibrio sewagensis sp. nov., isolated from wastewater of high salinity.</title>
        <authorList>
            <person name="Dong X."/>
            <person name="Zhang G."/>
        </authorList>
    </citation>
    <scope>NUCLEOTIDE SEQUENCE [LARGE SCALE GENOMIC DNA]</scope>
    <source>
        <strain evidence="7 8">YL5-2</strain>
    </source>
</reference>
<dbReference type="EMBL" id="NSKD01000002">
    <property type="protein sequence ID" value="PAU81193.1"/>
    <property type="molecule type" value="Genomic_DNA"/>
</dbReference>
<sequence>MALMVLGTLPAWLTLTATVTAVVVTMALIAATAVLSFRLARSRREQNERETTLTKFSSAVMNSGAMILITDSQGRIEFVNDRFCQLTAFSRDEVLGHSVATLSATVNLAGTETGVLTNFLDCLQPHWKGELLCRTNGSTPLWTAVTTSSVLDDDGEPVNYIVSAVDITELKLAHERMEQLALFDSLTNLANRRLFQDRLEQALQSVARRQTQIALLFLDLDQFKQVNDSLGHDAGDMLLLTVADRLKSCVRAQDTVARLGGDEFTILLHDVSDTKDLTMIAENMLASLKAPIRLKGQEVLISTSIGITTAPADGETPDTLMKNADLALYRAKDKGRDQYDFYTESLNDRAEQLMTLERELRHGLRREEFFLLFQPQVDLNTGDITAMEALIRWQHPERGEILPDEFIPVAEDTGLIMPLGNWVLQQACMQIKLLHQLLGRGVRVAVNISARQFRDPGLENVIDFALRTSGLEPRFLEIDIHEGMLSDEPEVARDQLARIRRTGVTITIDDFGTGFSSLRQLRSLPVDMLKIGQTFVKEIPQDGPNTDIATTIIGIAQQMEKQVVAEGVETEQQEYFLRMHGCSLVQGYRYAPPMSFDELYRYFSDDSERELKA</sequence>
<name>A0A2A2F9G7_9GAMM</name>
<dbReference type="InterPro" id="IPR000700">
    <property type="entry name" value="PAS-assoc_C"/>
</dbReference>
<keyword evidence="2" id="KW-0472">Membrane</keyword>
<dbReference type="InterPro" id="IPR052155">
    <property type="entry name" value="Biofilm_reg_signaling"/>
</dbReference>
<dbReference type="SUPFAM" id="SSF55785">
    <property type="entry name" value="PYP-like sensor domain (PAS domain)"/>
    <property type="match status" value="1"/>
</dbReference>
<dbReference type="Proteomes" id="UP000218896">
    <property type="component" value="Unassembled WGS sequence"/>
</dbReference>
<dbReference type="InterPro" id="IPR035965">
    <property type="entry name" value="PAS-like_dom_sf"/>
</dbReference>
<dbReference type="SUPFAM" id="SSF141868">
    <property type="entry name" value="EAL domain-like"/>
    <property type="match status" value="1"/>
</dbReference>
<accession>A0A2A2F9G7</accession>
<feature type="domain" description="EAL" evidence="5">
    <location>
        <begin position="353"/>
        <end position="607"/>
    </location>
</feature>
<dbReference type="InterPro" id="IPR001610">
    <property type="entry name" value="PAC"/>
</dbReference>
<comment type="cofactor">
    <cofactor evidence="1">
        <name>Mg(2+)</name>
        <dbReference type="ChEBI" id="CHEBI:18420"/>
    </cofactor>
</comment>
<feature type="domain" description="GGDEF" evidence="6">
    <location>
        <begin position="211"/>
        <end position="344"/>
    </location>
</feature>
<dbReference type="PANTHER" id="PTHR44757:SF2">
    <property type="entry name" value="BIOFILM ARCHITECTURE MAINTENANCE PROTEIN MBAA"/>
    <property type="match status" value="1"/>
</dbReference>
<evidence type="ECO:0000256" key="1">
    <source>
        <dbReference type="ARBA" id="ARBA00001946"/>
    </source>
</evidence>
<dbReference type="PROSITE" id="PS50113">
    <property type="entry name" value="PAC"/>
    <property type="match status" value="1"/>
</dbReference>
<dbReference type="FunFam" id="3.30.70.270:FF:000001">
    <property type="entry name" value="Diguanylate cyclase domain protein"/>
    <property type="match status" value="1"/>
</dbReference>
<dbReference type="Gene3D" id="3.30.70.270">
    <property type="match status" value="1"/>
</dbReference>
<dbReference type="PANTHER" id="PTHR44757">
    <property type="entry name" value="DIGUANYLATE CYCLASE DGCP"/>
    <property type="match status" value="1"/>
</dbReference>
<dbReference type="PROSITE" id="PS50883">
    <property type="entry name" value="EAL"/>
    <property type="match status" value="1"/>
</dbReference>
<evidence type="ECO:0000256" key="2">
    <source>
        <dbReference type="SAM" id="Phobius"/>
    </source>
</evidence>
<keyword evidence="2" id="KW-1133">Transmembrane helix</keyword>
<dbReference type="NCBIfam" id="TIGR00254">
    <property type="entry name" value="GGDEF"/>
    <property type="match status" value="1"/>
</dbReference>
<organism evidence="7 8">
    <name type="scientific">Halovibrio salipaludis</name>
    <dbReference type="NCBI Taxonomy" id="2032626"/>
    <lineage>
        <taxon>Bacteria</taxon>
        <taxon>Pseudomonadati</taxon>
        <taxon>Pseudomonadota</taxon>
        <taxon>Gammaproteobacteria</taxon>
        <taxon>Oceanospirillales</taxon>
        <taxon>Halomonadaceae</taxon>
        <taxon>Halovibrio</taxon>
    </lineage>
</organism>
<dbReference type="Gene3D" id="3.30.450.20">
    <property type="entry name" value="PAS domain"/>
    <property type="match status" value="1"/>
</dbReference>
<gene>
    <name evidence="7" type="ORF">CK501_06435</name>
</gene>
<dbReference type="SMART" id="SM00052">
    <property type="entry name" value="EAL"/>
    <property type="match status" value="1"/>
</dbReference>
<feature type="domain" description="PAC" evidence="4">
    <location>
        <begin position="127"/>
        <end position="179"/>
    </location>
</feature>
<dbReference type="InterPro" id="IPR029787">
    <property type="entry name" value="Nucleotide_cyclase"/>
</dbReference>
<dbReference type="SMART" id="SM00086">
    <property type="entry name" value="PAC"/>
    <property type="match status" value="1"/>
</dbReference>
<dbReference type="OrthoDB" id="9176779at2"/>
<protein>
    <submittedName>
        <fullName evidence="7">GGDEF domain-containing protein</fullName>
    </submittedName>
</protein>
<dbReference type="NCBIfam" id="TIGR00229">
    <property type="entry name" value="sensory_box"/>
    <property type="match status" value="1"/>
</dbReference>
<evidence type="ECO:0000259" key="3">
    <source>
        <dbReference type="PROSITE" id="PS50112"/>
    </source>
</evidence>
<feature type="domain" description="PAS" evidence="3">
    <location>
        <begin position="52"/>
        <end position="98"/>
    </location>
</feature>
<dbReference type="CDD" id="cd01948">
    <property type="entry name" value="EAL"/>
    <property type="match status" value="1"/>
</dbReference>
<dbReference type="InterPro" id="IPR001633">
    <property type="entry name" value="EAL_dom"/>
</dbReference>
<dbReference type="CDD" id="cd01949">
    <property type="entry name" value="GGDEF"/>
    <property type="match status" value="1"/>
</dbReference>
<feature type="transmembrane region" description="Helical" evidence="2">
    <location>
        <begin position="12"/>
        <end position="37"/>
    </location>
</feature>
<dbReference type="InterPro" id="IPR035919">
    <property type="entry name" value="EAL_sf"/>
</dbReference>
<dbReference type="CDD" id="cd00130">
    <property type="entry name" value="PAS"/>
    <property type="match status" value="1"/>
</dbReference>
<dbReference type="InterPro" id="IPR043128">
    <property type="entry name" value="Rev_trsase/Diguanyl_cyclase"/>
</dbReference>
<keyword evidence="8" id="KW-1185">Reference proteome</keyword>
<dbReference type="PROSITE" id="PS50112">
    <property type="entry name" value="PAS"/>
    <property type="match status" value="1"/>
</dbReference>
<evidence type="ECO:0000259" key="6">
    <source>
        <dbReference type="PROSITE" id="PS50887"/>
    </source>
</evidence>